<dbReference type="GO" id="GO:1902201">
    <property type="term" value="P:negative regulation of bacterial-type flagellum-dependent cell motility"/>
    <property type="evidence" value="ECO:0007669"/>
    <property type="project" value="TreeGrafter"/>
</dbReference>
<dbReference type="Gene3D" id="3.30.70.270">
    <property type="match status" value="1"/>
</dbReference>
<dbReference type="Pfam" id="PF00990">
    <property type="entry name" value="GGDEF"/>
    <property type="match status" value="1"/>
</dbReference>
<dbReference type="InterPro" id="IPR029787">
    <property type="entry name" value="Nucleotide_cyclase"/>
</dbReference>
<gene>
    <name evidence="6" type="ORF">A6J39_000765</name>
</gene>
<keyword evidence="4" id="KW-0472">Membrane</keyword>
<reference evidence="6" key="1">
    <citation type="submission" date="2017-12" db="EMBL/GenBank/DDBJ databases">
        <title>FDA dAtabase for Regulatory Grade micrObial Sequences (FDA-ARGOS): Supporting development and validation of Infectious Disease Dx tests.</title>
        <authorList>
            <person name="Kerrigan L."/>
            <person name="Tallon L.J."/>
            <person name="Sadzewicz L."/>
            <person name="Sengamalay N."/>
            <person name="Ott S."/>
            <person name="Godinez A."/>
            <person name="Nagaraj S."/>
            <person name="Vavikolanu K."/>
            <person name="Vyas G."/>
            <person name="Nadendla S."/>
            <person name="Aluvathingal J."/>
            <person name="Sichtig H."/>
        </authorList>
    </citation>
    <scope>NUCLEOTIDE SEQUENCE [LARGE SCALE GENOMIC DNA]</scope>
    <source>
        <strain evidence="6">FDAARGOS_200</strain>
    </source>
</reference>
<keyword evidence="4" id="KW-0812">Transmembrane</keyword>
<dbReference type="InterPro" id="IPR043128">
    <property type="entry name" value="Rev_trsase/Diguanyl_cyclase"/>
</dbReference>
<dbReference type="PANTHER" id="PTHR45138">
    <property type="entry name" value="REGULATORY COMPONENTS OF SENSORY TRANSDUCTION SYSTEM"/>
    <property type="match status" value="1"/>
</dbReference>
<comment type="caution">
    <text evidence="6">The sequence shown here is derived from an EMBL/GenBank/DDBJ whole genome shotgun (WGS) entry which is preliminary data.</text>
</comment>
<evidence type="ECO:0000259" key="5">
    <source>
        <dbReference type="PROSITE" id="PS50887"/>
    </source>
</evidence>
<dbReference type="InterPro" id="IPR050469">
    <property type="entry name" value="Diguanylate_Cyclase"/>
</dbReference>
<feature type="transmembrane region" description="Helical" evidence="4">
    <location>
        <begin position="139"/>
        <end position="156"/>
    </location>
</feature>
<evidence type="ECO:0000256" key="2">
    <source>
        <dbReference type="ARBA" id="ARBA00012528"/>
    </source>
</evidence>
<dbReference type="Proteomes" id="UP000192511">
    <property type="component" value="Unassembled WGS sequence"/>
</dbReference>
<feature type="transmembrane region" description="Helical" evidence="4">
    <location>
        <begin position="86"/>
        <end position="109"/>
    </location>
</feature>
<sequence>MEQRTADSLRIERFLYLLKGTLRSIPFNSVGAGFLSLAFLYNQGLSLRVLFWFFLISLLSLGRWLYNRIVIAKKSYQSHFELTRSLFLVFIFLTGLAWGSAFFIFPPGINVTEQAIIALVLGGMAAGAIAALSGYLPSFYAYVVPMFLPIILYDFYSLTPNKVIIGVLYCMFLALVFLTAQTNAQLLTNSFKYGHEKDILINELTLMNLRLEKSIEEIKTLSITDSLTGLYNRRHFDALLYNELKTAQHHHYPIHLVLIDIDNFKFINDTYGHPSGDDFLIYVANTLKNATKCASDMIFRLGGDEFALIVSHSVPHDVLYFCNALQDRFSQSNRHKQVTLSIGIISVVSFKSLDKEAVIHAADRTLYQAKKDGKNKIIAEVISEV</sequence>
<proteinExistence type="predicted"/>
<dbReference type="CDD" id="cd01949">
    <property type="entry name" value="GGDEF"/>
    <property type="match status" value="1"/>
</dbReference>
<comment type="cofactor">
    <cofactor evidence="1">
        <name>Mg(2+)</name>
        <dbReference type="ChEBI" id="CHEBI:18420"/>
    </cofactor>
</comment>
<name>A0AAX0X2W3_9GAMM</name>
<organism evidence="6 7">
    <name type="scientific">Legionella anisa</name>
    <dbReference type="NCBI Taxonomy" id="28082"/>
    <lineage>
        <taxon>Bacteria</taxon>
        <taxon>Pseudomonadati</taxon>
        <taxon>Pseudomonadota</taxon>
        <taxon>Gammaproteobacteria</taxon>
        <taxon>Legionellales</taxon>
        <taxon>Legionellaceae</taxon>
        <taxon>Legionella</taxon>
    </lineage>
</organism>
<dbReference type="EMBL" id="NBTX02000002">
    <property type="protein sequence ID" value="PNL73846.1"/>
    <property type="molecule type" value="Genomic_DNA"/>
</dbReference>
<dbReference type="RefSeq" id="WP_019232980.1">
    <property type="nucleotide sequence ID" value="NZ_CAAAHR010000025.1"/>
</dbReference>
<dbReference type="AlphaFoldDB" id="A0AAX0X2W3"/>
<feature type="transmembrane region" description="Helical" evidence="4">
    <location>
        <begin position="47"/>
        <end position="66"/>
    </location>
</feature>
<accession>A0AAX0X2W3</accession>
<keyword evidence="7" id="KW-1185">Reference proteome</keyword>
<evidence type="ECO:0000256" key="4">
    <source>
        <dbReference type="SAM" id="Phobius"/>
    </source>
</evidence>
<dbReference type="PANTHER" id="PTHR45138:SF9">
    <property type="entry name" value="DIGUANYLATE CYCLASE DGCM-RELATED"/>
    <property type="match status" value="1"/>
</dbReference>
<comment type="catalytic activity">
    <reaction evidence="3">
        <text>2 GTP = 3',3'-c-di-GMP + 2 diphosphate</text>
        <dbReference type="Rhea" id="RHEA:24898"/>
        <dbReference type="ChEBI" id="CHEBI:33019"/>
        <dbReference type="ChEBI" id="CHEBI:37565"/>
        <dbReference type="ChEBI" id="CHEBI:58805"/>
        <dbReference type="EC" id="2.7.7.65"/>
    </reaction>
</comment>
<dbReference type="EC" id="2.7.7.65" evidence="2"/>
<dbReference type="SUPFAM" id="SSF55073">
    <property type="entry name" value="Nucleotide cyclase"/>
    <property type="match status" value="1"/>
</dbReference>
<evidence type="ECO:0000313" key="7">
    <source>
        <dbReference type="Proteomes" id="UP000192511"/>
    </source>
</evidence>
<feature type="transmembrane region" description="Helical" evidence="4">
    <location>
        <begin position="21"/>
        <end position="41"/>
    </location>
</feature>
<evidence type="ECO:0000313" key="6">
    <source>
        <dbReference type="EMBL" id="PNL73846.1"/>
    </source>
</evidence>
<dbReference type="GO" id="GO:0052621">
    <property type="term" value="F:diguanylate cyclase activity"/>
    <property type="evidence" value="ECO:0007669"/>
    <property type="project" value="UniProtKB-EC"/>
</dbReference>
<dbReference type="GeneID" id="98067514"/>
<dbReference type="InterPro" id="IPR000160">
    <property type="entry name" value="GGDEF_dom"/>
</dbReference>
<keyword evidence="4" id="KW-1133">Transmembrane helix</keyword>
<dbReference type="SMART" id="SM00267">
    <property type="entry name" value="GGDEF"/>
    <property type="match status" value="1"/>
</dbReference>
<dbReference type="NCBIfam" id="TIGR00254">
    <property type="entry name" value="GGDEF"/>
    <property type="match status" value="1"/>
</dbReference>
<dbReference type="PROSITE" id="PS50887">
    <property type="entry name" value="GGDEF"/>
    <property type="match status" value="1"/>
</dbReference>
<feature type="domain" description="GGDEF" evidence="5">
    <location>
        <begin position="252"/>
        <end position="382"/>
    </location>
</feature>
<dbReference type="GO" id="GO:0043709">
    <property type="term" value="P:cell adhesion involved in single-species biofilm formation"/>
    <property type="evidence" value="ECO:0007669"/>
    <property type="project" value="TreeGrafter"/>
</dbReference>
<protein>
    <recommendedName>
        <fullName evidence="2">diguanylate cyclase</fullName>
        <ecNumber evidence="2">2.7.7.65</ecNumber>
    </recommendedName>
</protein>
<dbReference type="GO" id="GO:0005886">
    <property type="term" value="C:plasma membrane"/>
    <property type="evidence" value="ECO:0007669"/>
    <property type="project" value="TreeGrafter"/>
</dbReference>
<evidence type="ECO:0000256" key="1">
    <source>
        <dbReference type="ARBA" id="ARBA00001946"/>
    </source>
</evidence>
<evidence type="ECO:0000256" key="3">
    <source>
        <dbReference type="ARBA" id="ARBA00034247"/>
    </source>
</evidence>
<feature type="transmembrane region" description="Helical" evidence="4">
    <location>
        <begin position="115"/>
        <end position="132"/>
    </location>
</feature>
<feature type="transmembrane region" description="Helical" evidence="4">
    <location>
        <begin position="162"/>
        <end position="180"/>
    </location>
</feature>
<dbReference type="FunFam" id="3.30.70.270:FF:000001">
    <property type="entry name" value="Diguanylate cyclase domain protein"/>
    <property type="match status" value="1"/>
</dbReference>